<comment type="caution">
    <text evidence="5">The sequence shown here is derived from an EMBL/GenBank/DDBJ whole genome shotgun (WGS) entry which is preliminary data.</text>
</comment>
<dbReference type="RefSeq" id="WP_232593031.1">
    <property type="nucleotide sequence ID" value="NZ_BSPD01000039.1"/>
</dbReference>
<dbReference type="InterPro" id="IPR011990">
    <property type="entry name" value="TPR-like_helical_dom_sf"/>
</dbReference>
<evidence type="ECO:0000256" key="3">
    <source>
        <dbReference type="PROSITE-ProRule" id="PRU00339"/>
    </source>
</evidence>
<gene>
    <name evidence="5" type="primary">pilF</name>
    <name evidence="5" type="ORF">GCM10007877_18470</name>
</gene>
<dbReference type="PANTHER" id="PTHR44227">
    <property type="match status" value="1"/>
</dbReference>
<evidence type="ECO:0000256" key="2">
    <source>
        <dbReference type="ARBA" id="ARBA00022803"/>
    </source>
</evidence>
<dbReference type="SUPFAM" id="SSF48452">
    <property type="entry name" value="TPR-like"/>
    <property type="match status" value="1"/>
</dbReference>
<dbReference type="Pfam" id="PF13181">
    <property type="entry name" value="TPR_8"/>
    <property type="match status" value="1"/>
</dbReference>
<organism evidence="5 6">
    <name type="scientific">Marinibactrum halimedae</name>
    <dbReference type="NCBI Taxonomy" id="1444977"/>
    <lineage>
        <taxon>Bacteria</taxon>
        <taxon>Pseudomonadati</taxon>
        <taxon>Pseudomonadota</taxon>
        <taxon>Gammaproteobacteria</taxon>
        <taxon>Cellvibrionales</taxon>
        <taxon>Cellvibrionaceae</taxon>
        <taxon>Marinibactrum</taxon>
    </lineage>
</organism>
<dbReference type="InterPro" id="IPR052346">
    <property type="entry name" value="O-mannosyl-transferase_TMTC"/>
</dbReference>
<name>A0AA37T7K1_9GAMM</name>
<evidence type="ECO:0000313" key="6">
    <source>
        <dbReference type="Proteomes" id="UP001156870"/>
    </source>
</evidence>
<dbReference type="Proteomes" id="UP001156870">
    <property type="component" value="Unassembled WGS sequence"/>
</dbReference>
<dbReference type="InterPro" id="IPR013360">
    <property type="entry name" value="Pilus_4_PilW"/>
</dbReference>
<dbReference type="InterPro" id="IPR019734">
    <property type="entry name" value="TPR_rpt"/>
</dbReference>
<dbReference type="NCBIfam" id="TIGR02521">
    <property type="entry name" value="type_IV_pilW"/>
    <property type="match status" value="1"/>
</dbReference>
<reference evidence="5 6" key="1">
    <citation type="journal article" date="2014" name="Int. J. Syst. Evol. Microbiol.">
        <title>Complete genome sequence of Corynebacterium casei LMG S-19264T (=DSM 44701T), isolated from a smear-ripened cheese.</title>
        <authorList>
            <consortium name="US DOE Joint Genome Institute (JGI-PGF)"/>
            <person name="Walter F."/>
            <person name="Albersmeier A."/>
            <person name="Kalinowski J."/>
            <person name="Ruckert C."/>
        </authorList>
    </citation>
    <scope>NUCLEOTIDE SEQUENCE [LARGE SCALE GENOMIC DNA]</scope>
    <source>
        <strain evidence="5 6">NBRC 110095</strain>
    </source>
</reference>
<dbReference type="Pfam" id="PF13432">
    <property type="entry name" value="TPR_16"/>
    <property type="match status" value="1"/>
</dbReference>
<dbReference type="Gene3D" id="1.25.40.10">
    <property type="entry name" value="Tetratricopeptide repeat domain"/>
    <property type="match status" value="1"/>
</dbReference>
<dbReference type="PROSITE" id="PS51257">
    <property type="entry name" value="PROKAR_LIPOPROTEIN"/>
    <property type="match status" value="1"/>
</dbReference>
<accession>A0AA37T7K1</accession>
<feature type="repeat" description="TPR" evidence="3">
    <location>
        <begin position="74"/>
        <end position="107"/>
    </location>
</feature>
<feature type="chain" id="PRO_5041344028" evidence="4">
    <location>
        <begin position="31"/>
        <end position="257"/>
    </location>
</feature>
<dbReference type="AlphaFoldDB" id="A0AA37T7K1"/>
<evidence type="ECO:0000313" key="5">
    <source>
        <dbReference type="EMBL" id="GLS26132.1"/>
    </source>
</evidence>
<protein>
    <submittedName>
        <fullName evidence="5">Type IV pilus biogenesis/stability protein PilW</fullName>
    </submittedName>
</protein>
<dbReference type="PANTHER" id="PTHR44227:SF3">
    <property type="entry name" value="PROTEIN O-MANNOSYL-TRANSFERASE TMTC4"/>
    <property type="match status" value="1"/>
</dbReference>
<feature type="signal peptide" evidence="4">
    <location>
        <begin position="1"/>
        <end position="30"/>
    </location>
</feature>
<dbReference type="PROSITE" id="PS50005">
    <property type="entry name" value="TPR"/>
    <property type="match status" value="1"/>
</dbReference>
<keyword evidence="2 3" id="KW-0802">TPR repeat</keyword>
<proteinExistence type="predicted"/>
<dbReference type="SMART" id="SM00028">
    <property type="entry name" value="TPR"/>
    <property type="match status" value="4"/>
</dbReference>
<keyword evidence="1" id="KW-0677">Repeat</keyword>
<dbReference type="EMBL" id="BSPD01000039">
    <property type="protein sequence ID" value="GLS26132.1"/>
    <property type="molecule type" value="Genomic_DNA"/>
</dbReference>
<keyword evidence="6" id="KW-1185">Reference proteome</keyword>
<keyword evidence="4" id="KW-0732">Signal</keyword>
<evidence type="ECO:0000256" key="1">
    <source>
        <dbReference type="ARBA" id="ARBA00022737"/>
    </source>
</evidence>
<sequence length="257" mass="29335">MSRWRQFGFPFVVWLMAAILSGCVTTTTGAKPSIDKEKSLATRLQLTLGYIRQGNRDAARTNLNRARDINRSDPRIFNAEAMLYQLEGESELAEKAFRNAIRIDPGYSAARNNYGVFLASKGRLEEAIDQFDISGKDIEYERRDTALLNLGQTALKLGDEDKAKASLEHAVMLNRQLGAALIELAEIEFKLRNYSAAKEYIDRFEQKNKPSPRSLWLGIRLERIFGNKDKEASLVLALKNRYPYSNEYLEYKRLANQ</sequence>
<evidence type="ECO:0000256" key="4">
    <source>
        <dbReference type="SAM" id="SignalP"/>
    </source>
</evidence>